<keyword evidence="3" id="KW-0285">Flavoprotein</keyword>
<evidence type="ECO:0000256" key="4">
    <source>
        <dbReference type="ARBA" id="ARBA00022827"/>
    </source>
</evidence>
<evidence type="ECO:0000256" key="1">
    <source>
        <dbReference type="ARBA" id="ARBA00001974"/>
    </source>
</evidence>
<dbReference type="GO" id="GO:0004497">
    <property type="term" value="F:monooxygenase activity"/>
    <property type="evidence" value="ECO:0007669"/>
    <property type="project" value="UniProtKB-KW"/>
</dbReference>
<keyword evidence="9" id="KW-1185">Reference proteome</keyword>
<dbReference type="InterPro" id="IPR023753">
    <property type="entry name" value="FAD/NAD-binding_dom"/>
</dbReference>
<keyword evidence="8" id="KW-0503">Monooxygenase</keyword>
<comment type="cofactor">
    <cofactor evidence="1">
        <name>FAD</name>
        <dbReference type="ChEBI" id="CHEBI:57692"/>
    </cofactor>
</comment>
<keyword evidence="5" id="KW-0521">NADP</keyword>
<evidence type="ECO:0000313" key="9">
    <source>
        <dbReference type="Proteomes" id="UP000774617"/>
    </source>
</evidence>
<dbReference type="Proteomes" id="UP000774617">
    <property type="component" value="Unassembled WGS sequence"/>
</dbReference>
<dbReference type="Gene3D" id="3.50.50.60">
    <property type="entry name" value="FAD/NAD(P)-binding domain"/>
    <property type="match status" value="2"/>
</dbReference>
<dbReference type="PANTHER" id="PTHR43098">
    <property type="entry name" value="L-ORNITHINE N(5)-MONOOXYGENASE-RELATED"/>
    <property type="match status" value="1"/>
</dbReference>
<keyword evidence="4" id="KW-0274">FAD</keyword>
<dbReference type="EMBL" id="JAGTJR010000022">
    <property type="protein sequence ID" value="KAH7043769.1"/>
    <property type="molecule type" value="Genomic_DNA"/>
</dbReference>
<sequence length="647" mass="72541">MSSPPLSDLQRKYAEERNKRLREDGLKQYTDLRGSDLARDPFIDYDVLEARPAPIRDGDDIKFLIVGGGHSGLLFAVRLIQRGFKPEDICIVDAAGGFGGTWYWNRYPGLMCDVESYIYLPLLEESGFIPKHKYSYGSEIRANAEHIAEKWGFSHRAMFSTTVDSERWDEGKGQWTVTMTQNRGPGREPLSLVVHAQFLLFAAGVMSSPHIPNLPGLDDFQRKNRLFHTSRWNYQLTGGKKVGVIGTGATAVQIVPELAKWADKLYVFQRTPSYCGPRNQRPTNLEEWTTQIAKKKGWQFERQENFNHFISYDPVDVDLVNDGWTDSQSFSGVVGNPKAAFITQDRTEEHIAAMFKMDIPRAERIRAHISHVVKDKEVAEKLKPWYPGWCKRPTFHDEYLDGFNKPNVTLVDTDGKGVERYTENGVVANGVEYELDILVLATGFSTANGPATCPTIGREGRLLSEKYEAEDWGVLFGLSTHGFPNLFFSGYNGGPVSPNLTSTFDMVAKLVAHIVAEASRRSGNARRLVIEAKKEGEDAYSGELLKRAGWFSIVPTCPPSYFNREGEAFKIKSPKEAALAARKGAWGGGPGEWWKIAQEYIAKLSLDGFETSRGNYELQADSTNVNQTLFGILENGVRMARNEGEFA</sequence>
<reference evidence="8 9" key="1">
    <citation type="journal article" date="2021" name="Nat. Commun.">
        <title>Genetic determinants of endophytism in the Arabidopsis root mycobiome.</title>
        <authorList>
            <person name="Mesny F."/>
            <person name="Miyauchi S."/>
            <person name="Thiergart T."/>
            <person name="Pickel B."/>
            <person name="Atanasova L."/>
            <person name="Karlsson M."/>
            <person name="Huettel B."/>
            <person name="Barry K.W."/>
            <person name="Haridas S."/>
            <person name="Chen C."/>
            <person name="Bauer D."/>
            <person name="Andreopoulos W."/>
            <person name="Pangilinan J."/>
            <person name="LaButti K."/>
            <person name="Riley R."/>
            <person name="Lipzen A."/>
            <person name="Clum A."/>
            <person name="Drula E."/>
            <person name="Henrissat B."/>
            <person name="Kohler A."/>
            <person name="Grigoriev I.V."/>
            <person name="Martin F.M."/>
            <person name="Hacquard S."/>
        </authorList>
    </citation>
    <scope>NUCLEOTIDE SEQUENCE [LARGE SCALE GENOMIC DNA]</scope>
    <source>
        <strain evidence="8 9">MPI-SDFR-AT-0080</strain>
    </source>
</reference>
<dbReference type="InterPro" id="IPR036188">
    <property type="entry name" value="FAD/NAD-bd_sf"/>
</dbReference>
<evidence type="ECO:0000256" key="6">
    <source>
        <dbReference type="ARBA" id="ARBA00023002"/>
    </source>
</evidence>
<comment type="caution">
    <text evidence="8">The sequence shown here is derived from an EMBL/GenBank/DDBJ whole genome shotgun (WGS) entry which is preliminary data.</text>
</comment>
<proteinExistence type="inferred from homology"/>
<comment type="similarity">
    <text evidence="2">Belongs to the FAD-binding monooxygenase family.</text>
</comment>
<evidence type="ECO:0000259" key="7">
    <source>
        <dbReference type="Pfam" id="PF07992"/>
    </source>
</evidence>
<protein>
    <submittedName>
        <fullName evidence="8">Monooxygenase</fullName>
    </submittedName>
</protein>
<dbReference type="SUPFAM" id="SSF51905">
    <property type="entry name" value="FAD/NAD(P)-binding domain"/>
    <property type="match status" value="1"/>
</dbReference>
<accession>A0ABQ8G690</accession>
<gene>
    <name evidence="8" type="ORF">B0J12DRAFT_760605</name>
</gene>
<dbReference type="InterPro" id="IPR050775">
    <property type="entry name" value="FAD-binding_Monooxygenases"/>
</dbReference>
<keyword evidence="6" id="KW-0560">Oxidoreductase</keyword>
<feature type="domain" description="FAD/NAD(P)-binding" evidence="7">
    <location>
        <begin position="63"/>
        <end position="311"/>
    </location>
</feature>
<dbReference type="Pfam" id="PF07992">
    <property type="entry name" value="Pyr_redox_2"/>
    <property type="match status" value="1"/>
</dbReference>
<evidence type="ECO:0000256" key="3">
    <source>
        <dbReference type="ARBA" id="ARBA00022630"/>
    </source>
</evidence>
<organism evidence="8 9">
    <name type="scientific">Macrophomina phaseolina</name>
    <dbReference type="NCBI Taxonomy" id="35725"/>
    <lineage>
        <taxon>Eukaryota</taxon>
        <taxon>Fungi</taxon>
        <taxon>Dikarya</taxon>
        <taxon>Ascomycota</taxon>
        <taxon>Pezizomycotina</taxon>
        <taxon>Dothideomycetes</taxon>
        <taxon>Dothideomycetes incertae sedis</taxon>
        <taxon>Botryosphaeriales</taxon>
        <taxon>Botryosphaeriaceae</taxon>
        <taxon>Macrophomina</taxon>
    </lineage>
</organism>
<evidence type="ECO:0000313" key="8">
    <source>
        <dbReference type="EMBL" id="KAH7043769.1"/>
    </source>
</evidence>
<name>A0ABQ8G690_9PEZI</name>
<evidence type="ECO:0000256" key="5">
    <source>
        <dbReference type="ARBA" id="ARBA00022857"/>
    </source>
</evidence>
<dbReference type="PANTHER" id="PTHR43098:SF2">
    <property type="entry name" value="FAD-BINDING MONOOXYGENASE AUSB-RELATED"/>
    <property type="match status" value="1"/>
</dbReference>
<evidence type="ECO:0000256" key="2">
    <source>
        <dbReference type="ARBA" id="ARBA00010139"/>
    </source>
</evidence>